<dbReference type="Pfam" id="PF00884">
    <property type="entry name" value="Sulfatase"/>
    <property type="match status" value="1"/>
</dbReference>
<protein>
    <recommendedName>
        <fullName evidence="3">Sulfatase N-terminal domain-containing protein</fullName>
    </recommendedName>
</protein>
<dbReference type="GO" id="GO:0008484">
    <property type="term" value="F:sulfuric ester hydrolase activity"/>
    <property type="evidence" value="ECO:0007669"/>
    <property type="project" value="TreeGrafter"/>
</dbReference>
<evidence type="ECO:0000256" key="2">
    <source>
        <dbReference type="ARBA" id="ARBA00022801"/>
    </source>
</evidence>
<dbReference type="InterPro" id="IPR017850">
    <property type="entry name" value="Alkaline_phosphatase_core_sf"/>
</dbReference>
<feature type="domain" description="Sulfatase N-terminal" evidence="3">
    <location>
        <begin position="19"/>
        <end position="383"/>
    </location>
</feature>
<organism evidence="4 5">
    <name type="scientific">Xaviernesmea rhizosphaerae</name>
    <dbReference type="NCBI Taxonomy" id="1672749"/>
    <lineage>
        <taxon>Bacteria</taxon>
        <taxon>Pseudomonadati</taxon>
        <taxon>Pseudomonadota</taxon>
        <taxon>Alphaproteobacteria</taxon>
        <taxon>Hyphomicrobiales</taxon>
        <taxon>Rhizobiaceae</taxon>
        <taxon>Rhizobium/Agrobacterium group</taxon>
        <taxon>Xaviernesmea</taxon>
    </lineage>
</organism>
<proteinExistence type="predicted"/>
<dbReference type="RefSeq" id="WP_075635849.1">
    <property type="nucleotide sequence ID" value="NZ_MKIO01000035.1"/>
</dbReference>
<dbReference type="Proteomes" id="UP000186143">
    <property type="component" value="Unassembled WGS sequence"/>
</dbReference>
<dbReference type="STRING" id="1672749.BJF92_19175"/>
<sequence>MSFDPALTVSSSQQAPLDVLLITADQWRGAVLPGEPNPDFPVPTPNLDRLAAEGVRFARHFCQAYPCGPARAGLITGLYAHKHRVVQNGTPLDARHPTLFTEARRAGYRPTLFGYTDTMADPRGRPAQDPALGDYEGVAPGLDIGLFLGEHAGPWLAHLKRKGYSVPDPARGRDGIFSACRFGEPAVFAAEDSETAFLTDRFIDFVSVHEDRPFFAHLSFIAPHPPFTAAAPFADLIDPDTLAAPIPMAESVHPLVEVYRKAVGIEHFVPGLSGRVAEADPRTIAKVRAVYAGMMAEVDHHIGRIVEALKAAGRYERTLIVFTGDHGEQLFDHGLMGKLAFYDGSAHIPLILRHPHLVGGRGKTVSAFTQSIDILPTVLDAIGLSRPDNVDGESLLPFCRGEMPANWRDAAFWSTDFRDLASRRLERHFGLPSERCGLQVVRTARFKYVHFAGLAPVLFDLADDPLEQVNRIDDPAAAGLRREGLERLLDQRLHHEERTLTGYQGMGGRLYTVSG</sequence>
<dbReference type="PANTHER" id="PTHR45953:SF1">
    <property type="entry name" value="IDURONATE 2-SULFATASE"/>
    <property type="match status" value="1"/>
</dbReference>
<dbReference type="GO" id="GO:0005737">
    <property type="term" value="C:cytoplasm"/>
    <property type="evidence" value="ECO:0007669"/>
    <property type="project" value="TreeGrafter"/>
</dbReference>
<dbReference type="SUPFAM" id="SSF53649">
    <property type="entry name" value="Alkaline phosphatase-like"/>
    <property type="match status" value="1"/>
</dbReference>
<dbReference type="GO" id="GO:0046872">
    <property type="term" value="F:metal ion binding"/>
    <property type="evidence" value="ECO:0007669"/>
    <property type="project" value="UniProtKB-KW"/>
</dbReference>
<dbReference type="Gene3D" id="3.40.720.10">
    <property type="entry name" value="Alkaline Phosphatase, subunit A"/>
    <property type="match status" value="1"/>
</dbReference>
<keyword evidence="2" id="KW-0378">Hydrolase</keyword>
<dbReference type="PANTHER" id="PTHR45953">
    <property type="entry name" value="IDURONATE 2-SULFATASE"/>
    <property type="match status" value="1"/>
</dbReference>
<dbReference type="InterPro" id="IPR000917">
    <property type="entry name" value="Sulfatase_N"/>
</dbReference>
<dbReference type="AlphaFoldDB" id="A0A1Q9AGN0"/>
<dbReference type="OrthoDB" id="9795675at2"/>
<reference evidence="4 5" key="1">
    <citation type="submission" date="2016-09" db="EMBL/GenBank/DDBJ databases">
        <title>Rhizobium sp. nov., a novel species isolated from the rice rhizosphere.</title>
        <authorList>
            <person name="Zhao J."/>
            <person name="Zhang X."/>
        </authorList>
    </citation>
    <scope>NUCLEOTIDE SEQUENCE [LARGE SCALE GENOMIC DNA]</scope>
    <source>
        <strain evidence="4 5">MH17</strain>
    </source>
</reference>
<evidence type="ECO:0000259" key="3">
    <source>
        <dbReference type="Pfam" id="PF00884"/>
    </source>
</evidence>
<evidence type="ECO:0000313" key="5">
    <source>
        <dbReference type="Proteomes" id="UP000186143"/>
    </source>
</evidence>
<dbReference type="EMBL" id="MKIO01000035">
    <property type="protein sequence ID" value="OLP54364.1"/>
    <property type="molecule type" value="Genomic_DNA"/>
</dbReference>
<comment type="caution">
    <text evidence="4">The sequence shown here is derived from an EMBL/GenBank/DDBJ whole genome shotgun (WGS) entry which is preliminary data.</text>
</comment>
<evidence type="ECO:0000256" key="1">
    <source>
        <dbReference type="ARBA" id="ARBA00022723"/>
    </source>
</evidence>
<evidence type="ECO:0000313" key="4">
    <source>
        <dbReference type="EMBL" id="OLP54364.1"/>
    </source>
</evidence>
<dbReference type="CDD" id="cd16028">
    <property type="entry name" value="PMH"/>
    <property type="match status" value="1"/>
</dbReference>
<accession>A0A1Q9AGN0</accession>
<gene>
    <name evidence="4" type="ORF">BJF92_19175</name>
</gene>
<name>A0A1Q9AGN0_9HYPH</name>
<keyword evidence="1" id="KW-0479">Metal-binding</keyword>